<keyword evidence="3" id="KW-0560">Oxidoreductase</keyword>
<dbReference type="AlphaFoldDB" id="A0A7V7GWP4"/>
<evidence type="ECO:0000313" key="4">
    <source>
        <dbReference type="Proteomes" id="UP000463138"/>
    </source>
</evidence>
<feature type="domain" description="Semialdehyde dehydrogenase NAD-binding" evidence="2">
    <location>
        <begin position="6"/>
        <end position="121"/>
    </location>
</feature>
<dbReference type="GO" id="GO:0046983">
    <property type="term" value="F:protein dimerization activity"/>
    <property type="evidence" value="ECO:0007669"/>
    <property type="project" value="InterPro"/>
</dbReference>
<dbReference type="InterPro" id="IPR036291">
    <property type="entry name" value="NAD(P)-bd_dom_sf"/>
</dbReference>
<dbReference type="Pfam" id="PF02774">
    <property type="entry name" value="Semialdhyde_dhC"/>
    <property type="match status" value="1"/>
</dbReference>
<reference evidence="3 4" key="1">
    <citation type="submission" date="2018-07" db="EMBL/GenBank/DDBJ databases">
        <title>Pseudomonas laoshanensis sp. nov., isolated from soil.</title>
        <authorList>
            <person name="Sun J."/>
            <person name="Yu L."/>
            <person name="Wang M."/>
            <person name="Zhang C."/>
        </authorList>
    </citation>
    <scope>NUCLEOTIDE SEQUENCE [LARGE SCALE GENOMIC DNA]</scope>
    <source>
        <strain evidence="3 4">Y22</strain>
    </source>
</reference>
<accession>A0A7V7GWP4</accession>
<dbReference type="PANTHER" id="PTHR46278">
    <property type="entry name" value="DEHYDROGENASE, PUTATIVE-RELATED"/>
    <property type="match status" value="1"/>
</dbReference>
<dbReference type="NCBIfam" id="NF011456">
    <property type="entry name" value="PRK14874.1"/>
    <property type="match status" value="1"/>
</dbReference>
<dbReference type="SUPFAM" id="SSF51735">
    <property type="entry name" value="NAD(P)-binding Rossmann-fold domains"/>
    <property type="match status" value="1"/>
</dbReference>
<dbReference type="CDD" id="cd17894">
    <property type="entry name" value="ASADH_USG1_N"/>
    <property type="match status" value="1"/>
</dbReference>
<dbReference type="InterPro" id="IPR012280">
    <property type="entry name" value="Semialdhyde_DH_dimer_dom"/>
</dbReference>
<comment type="similarity">
    <text evidence="1">Belongs to the aspartate-semialdehyde dehydrogenase family.</text>
</comment>
<dbReference type="GO" id="GO:0004073">
    <property type="term" value="F:aspartate-semialdehyde dehydrogenase activity"/>
    <property type="evidence" value="ECO:0007669"/>
    <property type="project" value="UniProtKB-EC"/>
</dbReference>
<dbReference type="EC" id="1.2.1.11" evidence="3"/>
<dbReference type="GO" id="GO:0051287">
    <property type="term" value="F:NAD binding"/>
    <property type="evidence" value="ECO:0007669"/>
    <property type="project" value="InterPro"/>
</dbReference>
<sequence length="339" mass="36333">MSKTCDVAIVGVTGMIGDVLINVLEDHEFPIGRLYLVDEEASAGGRLMYKGQSLRVEPLERFDFSSVRVAVFFCAESVTAAWAPRAVEAGCSVIDGSGHFRADTSVPLMVAGANPHVLEGRSWPGIVACPDSQVVQTVLALRAVAGSGVEALSIATYQSMSTRDLDAVEGLALQTGRLLNGQPPETGALEKQAAFNLIPRTGDVDELGYTRDEVRLADDLRRIFEAPHMPISVTCVLVPVFYGNAAVVHAKTTELVDVKRLAGLIRKAPGVKLLDKPAPGGYPTPVSEATGSDSVWIGRLRQDLLDPAGLNMWIVSDNLRKGVVLNSLQTLDLLIKDYL</sequence>
<evidence type="ECO:0000313" key="3">
    <source>
        <dbReference type="EMBL" id="KAA0696593.1"/>
    </source>
</evidence>
<dbReference type="InterPro" id="IPR000534">
    <property type="entry name" value="Semialdehyde_DH_NAD-bd"/>
</dbReference>
<dbReference type="SMART" id="SM00859">
    <property type="entry name" value="Semialdhyde_dh"/>
    <property type="match status" value="1"/>
</dbReference>
<name>A0A7V7GWP4_9GAMM</name>
<dbReference type="Pfam" id="PF01118">
    <property type="entry name" value="Semialdhyde_dh"/>
    <property type="match status" value="1"/>
</dbReference>
<dbReference type="RefSeq" id="WP_149331542.1">
    <property type="nucleotide sequence ID" value="NZ_QOVF01000001.1"/>
</dbReference>
<gene>
    <name evidence="3" type="ORF">DT594_04470</name>
</gene>
<dbReference type="NCBIfam" id="NF004224">
    <property type="entry name" value="PRK05671.1"/>
    <property type="match status" value="1"/>
</dbReference>
<dbReference type="Gene3D" id="3.40.50.720">
    <property type="entry name" value="NAD(P)-binding Rossmann-like Domain"/>
    <property type="match status" value="1"/>
</dbReference>
<dbReference type="GO" id="GO:0008652">
    <property type="term" value="P:amino acid biosynthetic process"/>
    <property type="evidence" value="ECO:0007669"/>
    <property type="project" value="InterPro"/>
</dbReference>
<proteinExistence type="inferred from homology"/>
<comment type="caution">
    <text evidence="3">The sequence shown here is derived from an EMBL/GenBank/DDBJ whole genome shotgun (WGS) entry which is preliminary data.</text>
</comment>
<dbReference type="Proteomes" id="UP000463138">
    <property type="component" value="Unassembled WGS sequence"/>
</dbReference>
<dbReference type="SUPFAM" id="SSF55347">
    <property type="entry name" value="Glyceraldehyde-3-phosphate dehydrogenase-like, C-terminal domain"/>
    <property type="match status" value="1"/>
</dbReference>
<dbReference type="Gene3D" id="3.30.360.10">
    <property type="entry name" value="Dihydrodipicolinate Reductase, domain 2"/>
    <property type="match status" value="1"/>
</dbReference>
<keyword evidence="4" id="KW-1185">Reference proteome</keyword>
<dbReference type="PIRSF" id="PIRSF000148">
    <property type="entry name" value="ASA_dh"/>
    <property type="match status" value="1"/>
</dbReference>
<organism evidence="3 4">
    <name type="scientific">Halopseudomonas laoshanensis</name>
    <dbReference type="NCBI Taxonomy" id="2268758"/>
    <lineage>
        <taxon>Bacteria</taxon>
        <taxon>Pseudomonadati</taxon>
        <taxon>Pseudomonadota</taxon>
        <taxon>Gammaproteobacteria</taxon>
        <taxon>Pseudomonadales</taxon>
        <taxon>Pseudomonadaceae</taxon>
        <taxon>Halopseudomonas</taxon>
    </lineage>
</organism>
<dbReference type="EMBL" id="QOVF01000001">
    <property type="protein sequence ID" value="KAA0696593.1"/>
    <property type="molecule type" value="Genomic_DNA"/>
</dbReference>
<evidence type="ECO:0000256" key="1">
    <source>
        <dbReference type="ARBA" id="ARBA00010584"/>
    </source>
</evidence>
<dbReference type="PANTHER" id="PTHR46278:SF2">
    <property type="entry name" value="ASPARTATE-SEMIALDEHYDE DEHYDROGENASE"/>
    <property type="match status" value="1"/>
</dbReference>
<evidence type="ECO:0000259" key="2">
    <source>
        <dbReference type="SMART" id="SM00859"/>
    </source>
</evidence>
<protein>
    <submittedName>
        <fullName evidence="3">Aspartate-semialdehyde dehydrogenase</fullName>
        <ecNumber evidence="3">1.2.1.11</ecNumber>
    </submittedName>
</protein>
<dbReference type="OrthoDB" id="9805684at2"/>